<evidence type="ECO:0008006" key="4">
    <source>
        <dbReference type="Google" id="ProtNLM"/>
    </source>
</evidence>
<dbReference type="EMBL" id="NHMP01000001">
    <property type="protein sequence ID" value="OXE51183.1"/>
    <property type="molecule type" value="Genomic_DNA"/>
</dbReference>
<accession>A0A227KRQ7</accession>
<keyword evidence="3" id="KW-1185">Reference proteome</keyword>
<organism evidence="2 3">
    <name type="scientific">Turicimonas muris</name>
    <dbReference type="NCBI Taxonomy" id="1796652"/>
    <lineage>
        <taxon>Bacteria</taxon>
        <taxon>Pseudomonadati</taxon>
        <taxon>Pseudomonadota</taxon>
        <taxon>Betaproteobacteria</taxon>
        <taxon>Burkholderiales</taxon>
        <taxon>Sutterellaceae</taxon>
        <taxon>Turicimonas</taxon>
    </lineage>
</organism>
<evidence type="ECO:0000256" key="1">
    <source>
        <dbReference type="SAM" id="SignalP"/>
    </source>
</evidence>
<keyword evidence="1" id="KW-0732">Signal</keyword>
<dbReference type="AlphaFoldDB" id="A0A227KRQ7"/>
<name>A0A227KRQ7_9BURK</name>
<sequence length="269" mass="31178">MLKKYVLMSACLLLCTSCAAPDPFEAFSPEAPNDKARYFRKDLMKALYVNPPWGAPHSMPLPPCHADNFRPKEIIRCYSLSPDYLHEIMKVFEVTPSKLIKEEKKTTYVYDLSSKKCPLVIVREEEMGEKSWIEQIMDTFQLKSWAPVSTRFLFYKDAPGDCSELQSLLGYLEQSRSFKEDHPEAKQCKRPKNAAAEECQVECRYRTKAQVKNAISVEDAYADWAAFHRRQREENLAKDPLYEFTIQDKNGRTLKCGRPSPYYPVKCDE</sequence>
<evidence type="ECO:0000313" key="3">
    <source>
        <dbReference type="Proteomes" id="UP000214610"/>
    </source>
</evidence>
<feature type="chain" id="PRO_5011265936" description="Lipoprotein" evidence="1">
    <location>
        <begin position="20"/>
        <end position="269"/>
    </location>
</feature>
<reference evidence="3" key="1">
    <citation type="submission" date="2017-05" db="EMBL/GenBank/DDBJ databases">
        <title>Improved OligoMM genomes.</title>
        <authorList>
            <person name="Garzetti D."/>
        </authorList>
    </citation>
    <scope>NUCLEOTIDE SEQUENCE [LARGE SCALE GENOMIC DNA]</scope>
    <source>
        <strain evidence="3">YL45</strain>
    </source>
</reference>
<dbReference type="RefSeq" id="WP_066591315.1">
    <property type="nucleotide sequence ID" value="NZ_RYVY01000061.1"/>
</dbReference>
<protein>
    <recommendedName>
        <fullName evidence="4">Lipoprotein</fullName>
    </recommendedName>
</protein>
<evidence type="ECO:0000313" key="2">
    <source>
        <dbReference type="EMBL" id="OXE51183.1"/>
    </source>
</evidence>
<proteinExistence type="predicted"/>
<feature type="signal peptide" evidence="1">
    <location>
        <begin position="1"/>
        <end position="19"/>
    </location>
</feature>
<dbReference type="Proteomes" id="UP000214610">
    <property type="component" value="Unassembled WGS sequence"/>
</dbReference>
<comment type="caution">
    <text evidence="2">The sequence shown here is derived from an EMBL/GenBank/DDBJ whole genome shotgun (WGS) entry which is preliminary data.</text>
</comment>
<gene>
    <name evidence="2" type="ORF">ADH67_02505</name>
</gene>